<keyword evidence="2" id="KW-1185">Reference proteome</keyword>
<gene>
    <name evidence="1" type="ORF">C8F04DRAFT_1261681</name>
</gene>
<dbReference type="AlphaFoldDB" id="A0AAD6X588"/>
<proteinExistence type="predicted"/>
<name>A0AAD6X588_9AGAR</name>
<comment type="caution">
    <text evidence="1">The sequence shown here is derived from an EMBL/GenBank/DDBJ whole genome shotgun (WGS) entry which is preliminary data.</text>
</comment>
<protein>
    <submittedName>
        <fullName evidence="1">Uncharacterized protein</fullName>
    </submittedName>
</protein>
<evidence type="ECO:0000313" key="2">
    <source>
        <dbReference type="Proteomes" id="UP001218188"/>
    </source>
</evidence>
<sequence>MTSPSPLRLFLSSSSFDAAASTSRLPASSCCGLWSGGASHFLLRRPCLPLILAYPAGHTTHADISPFHLQIAAGPRPPRPKYTTPTLRANVILGRPLRCLAVSPSTPHRPSLRPNACSTSIMDGADPARLPDAAGVLAS</sequence>
<organism evidence="1 2">
    <name type="scientific">Mycena alexandri</name>
    <dbReference type="NCBI Taxonomy" id="1745969"/>
    <lineage>
        <taxon>Eukaryota</taxon>
        <taxon>Fungi</taxon>
        <taxon>Dikarya</taxon>
        <taxon>Basidiomycota</taxon>
        <taxon>Agaricomycotina</taxon>
        <taxon>Agaricomycetes</taxon>
        <taxon>Agaricomycetidae</taxon>
        <taxon>Agaricales</taxon>
        <taxon>Marasmiineae</taxon>
        <taxon>Mycenaceae</taxon>
        <taxon>Mycena</taxon>
    </lineage>
</organism>
<evidence type="ECO:0000313" key="1">
    <source>
        <dbReference type="EMBL" id="KAJ7032604.1"/>
    </source>
</evidence>
<dbReference type="Proteomes" id="UP001218188">
    <property type="component" value="Unassembled WGS sequence"/>
</dbReference>
<accession>A0AAD6X588</accession>
<dbReference type="EMBL" id="JARJCM010000071">
    <property type="protein sequence ID" value="KAJ7032604.1"/>
    <property type="molecule type" value="Genomic_DNA"/>
</dbReference>
<reference evidence="1" key="1">
    <citation type="submission" date="2023-03" db="EMBL/GenBank/DDBJ databases">
        <title>Massive genome expansion in bonnet fungi (Mycena s.s.) driven by repeated elements and novel gene families across ecological guilds.</title>
        <authorList>
            <consortium name="Lawrence Berkeley National Laboratory"/>
            <person name="Harder C.B."/>
            <person name="Miyauchi S."/>
            <person name="Viragh M."/>
            <person name="Kuo A."/>
            <person name="Thoen E."/>
            <person name="Andreopoulos B."/>
            <person name="Lu D."/>
            <person name="Skrede I."/>
            <person name="Drula E."/>
            <person name="Henrissat B."/>
            <person name="Morin E."/>
            <person name="Kohler A."/>
            <person name="Barry K."/>
            <person name="LaButti K."/>
            <person name="Morin E."/>
            <person name="Salamov A."/>
            <person name="Lipzen A."/>
            <person name="Mereny Z."/>
            <person name="Hegedus B."/>
            <person name="Baldrian P."/>
            <person name="Stursova M."/>
            <person name="Weitz H."/>
            <person name="Taylor A."/>
            <person name="Grigoriev I.V."/>
            <person name="Nagy L.G."/>
            <person name="Martin F."/>
            <person name="Kauserud H."/>
        </authorList>
    </citation>
    <scope>NUCLEOTIDE SEQUENCE</scope>
    <source>
        <strain evidence="1">CBHHK200</strain>
    </source>
</reference>